<evidence type="ECO:0000256" key="6">
    <source>
        <dbReference type="SAM" id="MobiDB-lite"/>
    </source>
</evidence>
<proteinExistence type="inferred from homology"/>
<dbReference type="GO" id="GO:0007020">
    <property type="term" value="P:microtubule nucleation"/>
    <property type="evidence" value="ECO:0007669"/>
    <property type="project" value="InterPro"/>
</dbReference>
<dbReference type="GO" id="GO:0005874">
    <property type="term" value="C:microtubule"/>
    <property type="evidence" value="ECO:0007669"/>
    <property type="project" value="UniProtKB-KW"/>
</dbReference>
<dbReference type="InterPro" id="IPR040457">
    <property type="entry name" value="GCP_C"/>
</dbReference>
<evidence type="ECO:0000259" key="7">
    <source>
        <dbReference type="Pfam" id="PF04130"/>
    </source>
</evidence>
<keyword evidence="2 5" id="KW-0963">Cytoplasm</keyword>
<evidence type="ECO:0000256" key="3">
    <source>
        <dbReference type="ARBA" id="ARBA00022701"/>
    </source>
</evidence>
<dbReference type="EMBL" id="AZGY01000002">
    <property type="protein sequence ID" value="OAA32304.1"/>
    <property type="molecule type" value="Genomic_DNA"/>
</dbReference>
<dbReference type="Proteomes" id="UP000078544">
    <property type="component" value="Unassembled WGS sequence"/>
</dbReference>
<evidence type="ECO:0000313" key="10">
    <source>
        <dbReference type="Proteomes" id="UP000078544"/>
    </source>
</evidence>
<sequence>MARGSSRKLRPDCAPAPPQAWQLLRGGSSSRLVDSFRRLRGKVPGTDAAGTRLGAHIPTHKGALTLKKPDTVLIKALQKTELSHHNGVMDFDGDEADVFAIPVLWKTSKWLDQVTKEASTSLFAQGVQAALSHNEPVALPLAPLRVESEGFFKLPQTRPDVGSEFLDVAPKSEPCHFVLSPAAETDARSNDWMDAAATHPEPVALRTWEGFNTGQWASHAPSLLSEAGPEAYDSMLNWPTDPLELKNTNSPVVETQPYFASLLALSLGRESVFFVRDHSDSSFKCVLPGFRIPGYTHQILRQVEMQASRCGNAYQQLAAFSQSLYSTSSSRCTIALASAIGEILRAIEQRVAIDRQAPKSLLQLQATVGQALAILRPLQDLADQVPPHCTDRDILQLVFRAASAFDFGEKFVRDMFCGILRLVSVPWIEFVEEWIGTRPELGLVFTTANVGESKGFVRVDTQVFTDDFGREVEETDFHLDADKVPDFLPADIAEVIFETGRNLRFIRSFHPNHPLAKSDVMMAQAAPKMKWLFDWSSVLELEESVKQYEKRVLNTIEKTRTKHYEPMTASYSEMEPGFELVFFGLDQPKLEERLIASMHQLSQPFPVASDAGSLGCLLQGGLTEHPGEDSSAPGETPHWSLVPILSFGGIVSSQAHLINHESLRLLFEAHQVQAHLKVQREFHMLGNGLFCSRISHALFDPELETAERRAGVAMQGGVMGLRLGGRDTWPPASSELRLVLMGVLSESYSSQRSDETNQSAKTSLGATMLPGDLSFAVRDLSEEEIDKCMDPDTLEALDFLRLSYTTPTELTCIITPTHLMHYDRIFKLLLRTMRMLFIVNQLFRDTNRRAKPWDEDSVTYRFVRESQHLVCSIASYFLDSGVAGPWQAFEDKLDDIRRQLDTTNGLSLEGKAVYSPSQVRDMHSQVLERIMYALFLRKRQQPVLKLLEEMFAIILVYAKHARLRALGKLHGDAGPVETVRLYAELKKKLQVFIAVCRGLSEKARAGGRKATKGVLFEEFGTGDDSLFAQLLTKLDMDDYYCRDGADRM</sequence>
<evidence type="ECO:0000256" key="5">
    <source>
        <dbReference type="RuleBase" id="RU363050"/>
    </source>
</evidence>
<evidence type="ECO:0000313" key="9">
    <source>
        <dbReference type="EMBL" id="OAA32304.1"/>
    </source>
</evidence>
<accession>A0A166UBJ3</accession>
<dbReference type="InterPro" id="IPR007259">
    <property type="entry name" value="GCP"/>
</dbReference>
<dbReference type="GO" id="GO:0031122">
    <property type="term" value="P:cytoplasmic microtubule organization"/>
    <property type="evidence" value="ECO:0007669"/>
    <property type="project" value="TreeGrafter"/>
</dbReference>
<dbReference type="Gene3D" id="1.20.120.1900">
    <property type="entry name" value="Gamma-tubulin complex, C-terminal domain"/>
    <property type="match status" value="1"/>
</dbReference>
<feature type="domain" description="Gamma tubulin complex component C-terminal" evidence="7">
    <location>
        <begin position="674"/>
        <end position="1040"/>
    </location>
</feature>
<feature type="region of interest" description="Disordered" evidence="6">
    <location>
        <begin position="1"/>
        <end position="20"/>
    </location>
</feature>
<dbReference type="GO" id="GO:0000278">
    <property type="term" value="P:mitotic cell cycle"/>
    <property type="evidence" value="ECO:0007669"/>
    <property type="project" value="TreeGrafter"/>
</dbReference>
<comment type="caution">
    <text evidence="9">The sequence shown here is derived from an EMBL/GenBank/DDBJ whole genome shotgun (WGS) entry which is preliminary data.</text>
</comment>
<dbReference type="PANTHER" id="PTHR19302:SF70">
    <property type="entry name" value="GAMMA-TUBULIN COMPLEX COMPONENT 6"/>
    <property type="match status" value="1"/>
</dbReference>
<protein>
    <recommendedName>
        <fullName evidence="5">Spindle pole body component</fullName>
    </recommendedName>
</protein>
<dbReference type="Pfam" id="PF17681">
    <property type="entry name" value="GCP_N_terminal"/>
    <property type="match status" value="1"/>
</dbReference>
<dbReference type="GO" id="GO:0005816">
    <property type="term" value="C:spindle pole body"/>
    <property type="evidence" value="ECO:0007669"/>
    <property type="project" value="UniProtKB-ARBA"/>
</dbReference>
<evidence type="ECO:0000259" key="8">
    <source>
        <dbReference type="Pfam" id="PF17681"/>
    </source>
</evidence>
<gene>
    <name evidence="9" type="ORF">AAL_01636</name>
</gene>
<dbReference type="AlphaFoldDB" id="A0A166UBJ3"/>
<keyword evidence="4 5" id="KW-0206">Cytoskeleton</keyword>
<dbReference type="GO" id="GO:0000922">
    <property type="term" value="C:spindle pole"/>
    <property type="evidence" value="ECO:0007669"/>
    <property type="project" value="InterPro"/>
</dbReference>
<reference evidence="9 10" key="1">
    <citation type="journal article" date="2016" name="Genome Biol. Evol.">
        <title>Divergent and convergent evolution of fungal pathogenicity.</title>
        <authorList>
            <person name="Shang Y."/>
            <person name="Xiao G."/>
            <person name="Zheng P."/>
            <person name="Cen K."/>
            <person name="Zhan S."/>
            <person name="Wang C."/>
        </authorList>
    </citation>
    <scope>NUCLEOTIDE SEQUENCE [LARGE SCALE GENOMIC DNA]</scope>
    <source>
        <strain evidence="9 10">RCEF 2490</strain>
    </source>
</reference>
<dbReference type="GO" id="GO:0051321">
    <property type="term" value="P:meiotic cell cycle"/>
    <property type="evidence" value="ECO:0007669"/>
    <property type="project" value="TreeGrafter"/>
</dbReference>
<dbReference type="Pfam" id="PF04130">
    <property type="entry name" value="GCP_C_terminal"/>
    <property type="match status" value="1"/>
</dbReference>
<organism evidence="9 10">
    <name type="scientific">Moelleriella libera RCEF 2490</name>
    <dbReference type="NCBI Taxonomy" id="1081109"/>
    <lineage>
        <taxon>Eukaryota</taxon>
        <taxon>Fungi</taxon>
        <taxon>Dikarya</taxon>
        <taxon>Ascomycota</taxon>
        <taxon>Pezizomycotina</taxon>
        <taxon>Sordariomycetes</taxon>
        <taxon>Hypocreomycetidae</taxon>
        <taxon>Hypocreales</taxon>
        <taxon>Clavicipitaceae</taxon>
        <taxon>Moelleriella</taxon>
    </lineage>
</organism>
<evidence type="ECO:0000256" key="1">
    <source>
        <dbReference type="ARBA" id="ARBA00010337"/>
    </source>
</evidence>
<keyword evidence="10" id="KW-1185">Reference proteome</keyword>
<evidence type="ECO:0000256" key="4">
    <source>
        <dbReference type="ARBA" id="ARBA00023212"/>
    </source>
</evidence>
<comment type="similarity">
    <text evidence="1 5">Belongs to the TUBGCP family.</text>
</comment>
<dbReference type="STRING" id="1081109.A0A166UBJ3"/>
<evidence type="ECO:0000256" key="2">
    <source>
        <dbReference type="ARBA" id="ARBA00022490"/>
    </source>
</evidence>
<dbReference type="GO" id="GO:0051225">
    <property type="term" value="P:spindle assembly"/>
    <property type="evidence" value="ECO:0007669"/>
    <property type="project" value="TreeGrafter"/>
</dbReference>
<comment type="subcellular location">
    <subcellularLocation>
        <location evidence="5">Cytoplasm</location>
        <location evidence="5">Cytoskeleton</location>
        <location evidence="5">Microtubule organizing center</location>
    </subcellularLocation>
</comment>
<dbReference type="InterPro" id="IPR042241">
    <property type="entry name" value="GCP_C_sf"/>
</dbReference>
<dbReference type="InterPro" id="IPR041470">
    <property type="entry name" value="GCP_N"/>
</dbReference>
<keyword evidence="3 5" id="KW-0493">Microtubule</keyword>
<dbReference type="FunFam" id="1.20.120.1900:FF:000013">
    <property type="entry name" value="Spindle pole body component"/>
    <property type="match status" value="1"/>
</dbReference>
<dbReference type="OrthoDB" id="775571at2759"/>
<dbReference type="GO" id="GO:0051011">
    <property type="term" value="F:microtubule minus-end binding"/>
    <property type="evidence" value="ECO:0007669"/>
    <property type="project" value="TreeGrafter"/>
</dbReference>
<name>A0A166UBJ3_9HYPO</name>
<dbReference type="PANTHER" id="PTHR19302">
    <property type="entry name" value="GAMMA TUBULIN COMPLEX PROTEIN"/>
    <property type="match status" value="1"/>
</dbReference>
<dbReference type="GO" id="GO:0043015">
    <property type="term" value="F:gamma-tubulin binding"/>
    <property type="evidence" value="ECO:0007669"/>
    <property type="project" value="InterPro"/>
</dbReference>
<dbReference type="GO" id="GO:0000930">
    <property type="term" value="C:gamma-tubulin complex"/>
    <property type="evidence" value="ECO:0007669"/>
    <property type="project" value="UniProtKB-ARBA"/>
</dbReference>
<feature type="domain" description="Gamma tubulin complex component protein N-terminal" evidence="8">
    <location>
        <begin position="261"/>
        <end position="548"/>
    </location>
</feature>